<gene>
    <name evidence="2" type="ORF">GMOD_00000002</name>
</gene>
<dbReference type="EMBL" id="KE747824">
    <property type="protein sequence ID" value="RMZ69981.1"/>
    <property type="molecule type" value="Genomic_DNA"/>
</dbReference>
<evidence type="ECO:0000313" key="2">
    <source>
        <dbReference type="EMBL" id="RMZ69981.1"/>
    </source>
</evidence>
<evidence type="ECO:0000256" key="1">
    <source>
        <dbReference type="SAM" id="Phobius"/>
    </source>
</evidence>
<sequence length="137" mass="15893">MQRLYHRIVSANSAHLDMRLCWQGERWYSIRIPFVTRDEHGAWPAHLSNVLQITYDLSGQQGGEFSCMEVGSCARGRIIAYRRMQIPGEYKYPVALAGFPAGATWVFVFYYPPFSKAGIISQGVQSRFVWLERNWRE</sequence>
<keyword evidence="3" id="KW-1185">Reference proteome</keyword>
<reference evidence="2 3" key="1">
    <citation type="journal article" date="2014" name="PLoS ONE">
        <title>De novo Genome Assembly of the Fungal Plant Pathogen Pyrenophora semeniperda.</title>
        <authorList>
            <person name="Soliai M.M."/>
            <person name="Meyer S.E."/>
            <person name="Udall J.A."/>
            <person name="Elzinga D.E."/>
            <person name="Hermansen R.A."/>
            <person name="Bodily P.M."/>
            <person name="Hart A.A."/>
            <person name="Coleman C.E."/>
        </authorList>
    </citation>
    <scope>NUCLEOTIDE SEQUENCE [LARGE SCALE GENOMIC DNA]</scope>
    <source>
        <strain evidence="2 3">CCB06</strain>
        <tissue evidence="2">Mycelium</tissue>
    </source>
</reference>
<dbReference type="Proteomes" id="UP000265663">
    <property type="component" value="Unassembled WGS sequence"/>
</dbReference>
<name>A0A3M7M651_9PLEO</name>
<keyword evidence="1" id="KW-0812">Transmembrane</keyword>
<accession>A0A3M7M651</accession>
<organism evidence="2 3">
    <name type="scientific">Pyrenophora seminiperda CCB06</name>
    <dbReference type="NCBI Taxonomy" id="1302712"/>
    <lineage>
        <taxon>Eukaryota</taxon>
        <taxon>Fungi</taxon>
        <taxon>Dikarya</taxon>
        <taxon>Ascomycota</taxon>
        <taxon>Pezizomycotina</taxon>
        <taxon>Dothideomycetes</taxon>
        <taxon>Pleosporomycetidae</taxon>
        <taxon>Pleosporales</taxon>
        <taxon>Pleosporineae</taxon>
        <taxon>Pleosporaceae</taxon>
        <taxon>Pyrenophora</taxon>
    </lineage>
</organism>
<keyword evidence="1" id="KW-1133">Transmembrane helix</keyword>
<feature type="transmembrane region" description="Helical" evidence="1">
    <location>
        <begin position="92"/>
        <end position="111"/>
    </location>
</feature>
<dbReference type="AlphaFoldDB" id="A0A3M7M651"/>
<evidence type="ECO:0000313" key="3">
    <source>
        <dbReference type="Proteomes" id="UP000265663"/>
    </source>
</evidence>
<proteinExistence type="predicted"/>
<keyword evidence="1" id="KW-0472">Membrane</keyword>
<protein>
    <submittedName>
        <fullName evidence="2">Uncharacterized protein</fullName>
    </submittedName>
</protein>